<dbReference type="EMBL" id="JXTB01000215">
    <property type="protein sequence ID" value="PON52762.1"/>
    <property type="molecule type" value="Genomic_DNA"/>
</dbReference>
<dbReference type="PANTHER" id="PTHR31391">
    <property type="entry name" value="B3 DOMAIN-CONTAINING PROTEIN OS11G0197600-RELATED"/>
    <property type="match status" value="1"/>
</dbReference>
<dbReference type="InterPro" id="IPR015300">
    <property type="entry name" value="DNA-bd_pseudobarrel_sf"/>
</dbReference>
<dbReference type="GO" id="GO:0005634">
    <property type="term" value="C:nucleus"/>
    <property type="evidence" value="ECO:0007669"/>
    <property type="project" value="UniProtKB-SubCell"/>
</dbReference>
<evidence type="ECO:0000256" key="1">
    <source>
        <dbReference type="ARBA" id="ARBA00004123"/>
    </source>
</evidence>
<evidence type="ECO:0000313" key="8">
    <source>
        <dbReference type="Proteomes" id="UP000237105"/>
    </source>
</evidence>
<dbReference type="SMART" id="SM01019">
    <property type="entry name" value="B3"/>
    <property type="match status" value="1"/>
</dbReference>
<dbReference type="OrthoDB" id="1180786at2759"/>
<evidence type="ECO:0000313" key="7">
    <source>
        <dbReference type="EMBL" id="PON52762.1"/>
    </source>
</evidence>
<keyword evidence="2" id="KW-0805">Transcription regulation</keyword>
<dbReference type="Gene3D" id="2.40.330.10">
    <property type="entry name" value="DNA-binding pseudobarrel domain"/>
    <property type="match status" value="1"/>
</dbReference>
<evidence type="ECO:0000256" key="4">
    <source>
        <dbReference type="ARBA" id="ARBA00023163"/>
    </source>
</evidence>
<keyword evidence="3" id="KW-0238">DNA-binding</keyword>
<reference evidence="8" key="1">
    <citation type="submission" date="2016-06" db="EMBL/GenBank/DDBJ databases">
        <title>Parallel loss of symbiosis genes in relatives of nitrogen-fixing non-legume Parasponia.</title>
        <authorList>
            <person name="Van Velzen R."/>
            <person name="Holmer R."/>
            <person name="Bu F."/>
            <person name="Rutten L."/>
            <person name="Van Zeijl A."/>
            <person name="Liu W."/>
            <person name="Santuari L."/>
            <person name="Cao Q."/>
            <person name="Sharma T."/>
            <person name="Shen D."/>
            <person name="Roswanjaya Y."/>
            <person name="Wardhani T."/>
            <person name="Kalhor M.S."/>
            <person name="Jansen J."/>
            <person name="Van den Hoogen J."/>
            <person name="Gungor B."/>
            <person name="Hartog M."/>
            <person name="Hontelez J."/>
            <person name="Verver J."/>
            <person name="Yang W.-C."/>
            <person name="Schijlen E."/>
            <person name="Repin R."/>
            <person name="Schilthuizen M."/>
            <person name="Schranz E."/>
            <person name="Heidstra R."/>
            <person name="Miyata K."/>
            <person name="Fedorova E."/>
            <person name="Kohlen W."/>
            <person name="Bisseling T."/>
            <person name="Smit S."/>
            <person name="Geurts R."/>
        </authorList>
    </citation>
    <scope>NUCLEOTIDE SEQUENCE [LARGE SCALE GENOMIC DNA]</scope>
    <source>
        <strain evidence="8">cv. WU1-14</strain>
    </source>
</reference>
<dbReference type="STRING" id="3476.A0A2P5BVF9"/>
<keyword evidence="8" id="KW-1185">Reference proteome</keyword>
<comment type="caution">
    <text evidence="7">The sequence shown here is derived from an EMBL/GenBank/DDBJ whole genome shotgun (WGS) entry which is preliminary data.</text>
</comment>
<dbReference type="CDD" id="cd10017">
    <property type="entry name" value="B3_DNA"/>
    <property type="match status" value="1"/>
</dbReference>
<organism evidence="7 8">
    <name type="scientific">Parasponia andersonii</name>
    <name type="common">Sponia andersonii</name>
    <dbReference type="NCBI Taxonomy" id="3476"/>
    <lineage>
        <taxon>Eukaryota</taxon>
        <taxon>Viridiplantae</taxon>
        <taxon>Streptophyta</taxon>
        <taxon>Embryophyta</taxon>
        <taxon>Tracheophyta</taxon>
        <taxon>Spermatophyta</taxon>
        <taxon>Magnoliopsida</taxon>
        <taxon>eudicotyledons</taxon>
        <taxon>Gunneridae</taxon>
        <taxon>Pentapetalae</taxon>
        <taxon>rosids</taxon>
        <taxon>fabids</taxon>
        <taxon>Rosales</taxon>
        <taxon>Cannabaceae</taxon>
        <taxon>Parasponia</taxon>
    </lineage>
</organism>
<gene>
    <name evidence="7" type="ORF">PanWU01x14_207230</name>
</gene>
<dbReference type="PROSITE" id="PS50863">
    <property type="entry name" value="B3"/>
    <property type="match status" value="1"/>
</dbReference>
<dbReference type="AlphaFoldDB" id="A0A2P5BVF9"/>
<dbReference type="Pfam" id="PF02362">
    <property type="entry name" value="B3"/>
    <property type="match status" value="1"/>
</dbReference>
<evidence type="ECO:0000256" key="5">
    <source>
        <dbReference type="ARBA" id="ARBA00023242"/>
    </source>
</evidence>
<evidence type="ECO:0000256" key="2">
    <source>
        <dbReference type="ARBA" id="ARBA00023015"/>
    </source>
</evidence>
<proteinExistence type="predicted"/>
<keyword evidence="5" id="KW-0539">Nucleus</keyword>
<dbReference type="InterPro" id="IPR044837">
    <property type="entry name" value="REM16-like"/>
</dbReference>
<sequence length="129" mass="14856">MSTLLEAQISKETEKAAISASLRELENPSLLHVPMKFAEKYLKNCLEFIHLMVHGKKRKWSVRCFPRKDSPSSKQLGHGWHEFAVDNNLVEGDVCVFELIKKGKDIALKVWIYHAVDYVGSAKKRYKLK</sequence>
<name>A0A2P5BVF9_PARAD</name>
<keyword evidence="4" id="KW-0804">Transcription</keyword>
<evidence type="ECO:0000256" key="3">
    <source>
        <dbReference type="ARBA" id="ARBA00023125"/>
    </source>
</evidence>
<feature type="domain" description="TF-B3" evidence="6">
    <location>
        <begin position="16"/>
        <end position="116"/>
    </location>
</feature>
<dbReference type="Proteomes" id="UP000237105">
    <property type="component" value="Unassembled WGS sequence"/>
</dbReference>
<dbReference type="SUPFAM" id="SSF101936">
    <property type="entry name" value="DNA-binding pseudobarrel domain"/>
    <property type="match status" value="1"/>
</dbReference>
<evidence type="ECO:0000259" key="6">
    <source>
        <dbReference type="PROSITE" id="PS50863"/>
    </source>
</evidence>
<dbReference type="InterPro" id="IPR003340">
    <property type="entry name" value="B3_DNA-bd"/>
</dbReference>
<accession>A0A2P5BVF9</accession>
<dbReference type="PANTHER" id="PTHR31391:SF151">
    <property type="entry name" value="B3 DOMAIN-CONTAINING PROTEIN REM19-LIKE"/>
    <property type="match status" value="1"/>
</dbReference>
<protein>
    <submittedName>
        <fullName evidence="7">B3 DNA binding domain containing protein</fullName>
    </submittedName>
</protein>
<comment type="subcellular location">
    <subcellularLocation>
        <location evidence="1">Nucleus</location>
    </subcellularLocation>
</comment>
<dbReference type="GO" id="GO:0003677">
    <property type="term" value="F:DNA binding"/>
    <property type="evidence" value="ECO:0007669"/>
    <property type="project" value="UniProtKB-KW"/>
</dbReference>